<keyword evidence="1" id="KW-1133">Transmembrane helix</keyword>
<keyword evidence="1" id="KW-0472">Membrane</keyword>
<sequence length="97" mass="11403">MVEIRKNRSEESLRKKLREGLQNAFVVQSYTSSVEKKGLNKLEFLFCSFKAMMMVDLQLEATPQFRKLLSIGFHCFFRLLLSSFFVVSLIPMFQYCC</sequence>
<dbReference type="STRING" id="49390.A0A068UDD5"/>
<evidence type="ECO:0000313" key="3">
    <source>
        <dbReference type="Proteomes" id="UP000295252"/>
    </source>
</evidence>
<organism evidence="2 3">
    <name type="scientific">Coffea canephora</name>
    <name type="common">Robusta coffee</name>
    <dbReference type="NCBI Taxonomy" id="49390"/>
    <lineage>
        <taxon>Eukaryota</taxon>
        <taxon>Viridiplantae</taxon>
        <taxon>Streptophyta</taxon>
        <taxon>Embryophyta</taxon>
        <taxon>Tracheophyta</taxon>
        <taxon>Spermatophyta</taxon>
        <taxon>Magnoliopsida</taxon>
        <taxon>eudicotyledons</taxon>
        <taxon>Gunneridae</taxon>
        <taxon>Pentapetalae</taxon>
        <taxon>asterids</taxon>
        <taxon>lamiids</taxon>
        <taxon>Gentianales</taxon>
        <taxon>Rubiaceae</taxon>
        <taxon>Ixoroideae</taxon>
        <taxon>Gardenieae complex</taxon>
        <taxon>Bertiereae - Coffeeae clade</taxon>
        <taxon>Coffeeae</taxon>
        <taxon>Coffea</taxon>
    </lineage>
</organism>
<dbReference type="Proteomes" id="UP000295252">
    <property type="component" value="Chromosome VIII"/>
</dbReference>
<reference evidence="3" key="1">
    <citation type="journal article" date="2014" name="Science">
        <title>The coffee genome provides insight into the convergent evolution of caffeine biosynthesis.</title>
        <authorList>
            <person name="Denoeud F."/>
            <person name="Carretero-Paulet L."/>
            <person name="Dereeper A."/>
            <person name="Droc G."/>
            <person name="Guyot R."/>
            <person name="Pietrella M."/>
            <person name="Zheng C."/>
            <person name="Alberti A."/>
            <person name="Anthony F."/>
            <person name="Aprea G."/>
            <person name="Aury J.M."/>
            <person name="Bento P."/>
            <person name="Bernard M."/>
            <person name="Bocs S."/>
            <person name="Campa C."/>
            <person name="Cenci A."/>
            <person name="Combes M.C."/>
            <person name="Crouzillat D."/>
            <person name="Da Silva C."/>
            <person name="Daddiego L."/>
            <person name="De Bellis F."/>
            <person name="Dussert S."/>
            <person name="Garsmeur O."/>
            <person name="Gayraud T."/>
            <person name="Guignon V."/>
            <person name="Jahn K."/>
            <person name="Jamilloux V."/>
            <person name="Joet T."/>
            <person name="Labadie K."/>
            <person name="Lan T."/>
            <person name="Leclercq J."/>
            <person name="Lepelley M."/>
            <person name="Leroy T."/>
            <person name="Li L.T."/>
            <person name="Librado P."/>
            <person name="Lopez L."/>
            <person name="Munoz A."/>
            <person name="Noel B."/>
            <person name="Pallavicini A."/>
            <person name="Perrotta G."/>
            <person name="Poncet V."/>
            <person name="Pot D."/>
            <person name="Priyono X."/>
            <person name="Rigoreau M."/>
            <person name="Rouard M."/>
            <person name="Rozas J."/>
            <person name="Tranchant-Dubreuil C."/>
            <person name="VanBuren R."/>
            <person name="Zhang Q."/>
            <person name="Andrade A.C."/>
            <person name="Argout X."/>
            <person name="Bertrand B."/>
            <person name="de Kochko A."/>
            <person name="Graziosi G."/>
            <person name="Henry R.J."/>
            <person name="Jayarama X."/>
            <person name="Ming R."/>
            <person name="Nagai C."/>
            <person name="Rounsley S."/>
            <person name="Sankoff D."/>
            <person name="Giuliano G."/>
            <person name="Albert V.A."/>
            <person name="Wincker P."/>
            <person name="Lashermes P."/>
        </authorList>
    </citation>
    <scope>NUCLEOTIDE SEQUENCE [LARGE SCALE GENOMIC DNA]</scope>
    <source>
        <strain evidence="3">cv. DH200-94</strain>
    </source>
</reference>
<dbReference type="EMBL" id="HG739104">
    <property type="protein sequence ID" value="CDP06272.1"/>
    <property type="molecule type" value="Genomic_DNA"/>
</dbReference>
<name>A0A068UDD5_COFCA</name>
<dbReference type="OrthoDB" id="1745312at2759"/>
<proteinExistence type="predicted"/>
<dbReference type="AlphaFoldDB" id="A0A068UDD5"/>
<gene>
    <name evidence="2" type="ORF">GSCOC_T00023011001</name>
</gene>
<accession>A0A068UDD5</accession>
<dbReference type="PhylomeDB" id="A0A068UDD5"/>
<keyword evidence="1" id="KW-0812">Transmembrane</keyword>
<protein>
    <submittedName>
        <fullName evidence="2">Uncharacterized protein</fullName>
    </submittedName>
</protein>
<dbReference type="Gramene" id="CDP06272">
    <property type="protein sequence ID" value="CDP06272"/>
    <property type="gene ID" value="GSCOC_T00023011001"/>
</dbReference>
<feature type="transmembrane region" description="Helical" evidence="1">
    <location>
        <begin position="75"/>
        <end position="93"/>
    </location>
</feature>
<keyword evidence="3" id="KW-1185">Reference proteome</keyword>
<dbReference type="InParanoid" id="A0A068UDD5"/>
<evidence type="ECO:0000313" key="2">
    <source>
        <dbReference type="EMBL" id="CDP06272.1"/>
    </source>
</evidence>
<evidence type="ECO:0000256" key="1">
    <source>
        <dbReference type="SAM" id="Phobius"/>
    </source>
</evidence>